<reference evidence="2 3" key="1">
    <citation type="submission" date="2018-06" db="EMBL/GenBank/DDBJ databases">
        <title>Genomic Encyclopedia of Type Strains, Phase IV (KMG-IV): sequencing the most valuable type-strain genomes for metagenomic binning, comparative biology and taxonomic classification.</title>
        <authorList>
            <person name="Goeker M."/>
        </authorList>
    </citation>
    <scope>NUCLEOTIDE SEQUENCE [LARGE SCALE GENOMIC DNA]</scope>
    <source>
        <strain evidence="2 3">DSM 24875</strain>
    </source>
</reference>
<evidence type="ECO:0008006" key="4">
    <source>
        <dbReference type="Google" id="ProtNLM"/>
    </source>
</evidence>
<dbReference type="EMBL" id="QNRK01000047">
    <property type="protein sequence ID" value="RBP03040.1"/>
    <property type="molecule type" value="Genomic_DNA"/>
</dbReference>
<feature type="compositionally biased region" description="Basic and acidic residues" evidence="1">
    <location>
        <begin position="57"/>
        <end position="66"/>
    </location>
</feature>
<accession>A0A366EMV6</accession>
<comment type="caution">
    <text evidence="2">The sequence shown here is derived from an EMBL/GenBank/DDBJ whole genome shotgun (WGS) entry which is preliminary data.</text>
</comment>
<dbReference type="AlphaFoldDB" id="A0A366EMV6"/>
<dbReference type="Proteomes" id="UP000253529">
    <property type="component" value="Unassembled WGS sequence"/>
</dbReference>
<feature type="region of interest" description="Disordered" evidence="1">
    <location>
        <begin position="57"/>
        <end position="78"/>
    </location>
</feature>
<gene>
    <name evidence="2" type="ORF">DFR50_14711</name>
</gene>
<protein>
    <recommendedName>
        <fullName evidence="4">ABC transporter family protein</fullName>
    </recommendedName>
</protein>
<proteinExistence type="predicted"/>
<evidence type="ECO:0000256" key="1">
    <source>
        <dbReference type="SAM" id="MobiDB-lite"/>
    </source>
</evidence>
<name>A0A366EMV6_9HYPH</name>
<dbReference type="RefSeq" id="WP_113893053.1">
    <property type="nucleotide sequence ID" value="NZ_QNRK01000047.1"/>
</dbReference>
<evidence type="ECO:0000313" key="3">
    <source>
        <dbReference type="Proteomes" id="UP000253529"/>
    </source>
</evidence>
<keyword evidence="3" id="KW-1185">Reference proteome</keyword>
<organism evidence="2 3">
    <name type="scientific">Roseiarcus fermentans</name>
    <dbReference type="NCBI Taxonomy" id="1473586"/>
    <lineage>
        <taxon>Bacteria</taxon>
        <taxon>Pseudomonadati</taxon>
        <taxon>Pseudomonadota</taxon>
        <taxon>Alphaproteobacteria</taxon>
        <taxon>Hyphomicrobiales</taxon>
        <taxon>Roseiarcaceae</taxon>
        <taxon>Roseiarcus</taxon>
    </lineage>
</organism>
<sequence>MRSRRRWRSPSDAGEVVTDEAVGARKAEGFFEIGDEAKAVALSGGEQQRAAIAKSLVQERKEERHGQLVRPGPRARDP</sequence>
<evidence type="ECO:0000313" key="2">
    <source>
        <dbReference type="EMBL" id="RBP03040.1"/>
    </source>
</evidence>